<evidence type="ECO:0000313" key="3">
    <source>
        <dbReference type="Proteomes" id="UP001530377"/>
    </source>
</evidence>
<evidence type="ECO:0008006" key="4">
    <source>
        <dbReference type="Google" id="ProtNLM"/>
    </source>
</evidence>
<keyword evidence="3" id="KW-1185">Reference proteome</keyword>
<dbReference type="AlphaFoldDB" id="A0ABD3SE39"/>
<reference evidence="2 3" key="1">
    <citation type="submission" date="2024-10" db="EMBL/GenBank/DDBJ databases">
        <title>Updated reference genomes for cyclostephanoid diatoms.</title>
        <authorList>
            <person name="Roberts W.R."/>
            <person name="Alverson A.J."/>
        </authorList>
    </citation>
    <scope>NUCLEOTIDE SEQUENCE [LARGE SCALE GENOMIC DNA]</scope>
    <source>
        <strain evidence="2 3">AJA228-03</strain>
    </source>
</reference>
<sequence length="125" mass="13561">MPSAVMRKVTLLASVMAICLSASPTAQAFVSSAWTYHSRTGASRLHSDGGGIEEIEFRVYPDGRVTEIVRGVRGKNCQDITEAINKQLGNVVASQPTEEFFEEEVLVQATLEQKVDGGWDGASSW</sequence>
<organism evidence="2 3">
    <name type="scientific">Cyclostephanos tholiformis</name>
    <dbReference type="NCBI Taxonomy" id="382380"/>
    <lineage>
        <taxon>Eukaryota</taxon>
        <taxon>Sar</taxon>
        <taxon>Stramenopiles</taxon>
        <taxon>Ochrophyta</taxon>
        <taxon>Bacillariophyta</taxon>
        <taxon>Coscinodiscophyceae</taxon>
        <taxon>Thalassiosirophycidae</taxon>
        <taxon>Stephanodiscales</taxon>
        <taxon>Stephanodiscaceae</taxon>
        <taxon>Cyclostephanos</taxon>
    </lineage>
</organism>
<feature type="chain" id="PRO_5044797049" description="TonB C-terminal domain-containing protein" evidence="1">
    <location>
        <begin position="29"/>
        <end position="125"/>
    </location>
</feature>
<dbReference type="Proteomes" id="UP001530377">
    <property type="component" value="Unassembled WGS sequence"/>
</dbReference>
<evidence type="ECO:0000256" key="1">
    <source>
        <dbReference type="SAM" id="SignalP"/>
    </source>
</evidence>
<gene>
    <name evidence="2" type="ORF">ACHAXA_005953</name>
</gene>
<dbReference type="EMBL" id="JALLPB020000054">
    <property type="protein sequence ID" value="KAL3822788.1"/>
    <property type="molecule type" value="Genomic_DNA"/>
</dbReference>
<dbReference type="InterPro" id="IPR021375">
    <property type="entry name" value="DUF2997"/>
</dbReference>
<proteinExistence type="predicted"/>
<evidence type="ECO:0000313" key="2">
    <source>
        <dbReference type="EMBL" id="KAL3822788.1"/>
    </source>
</evidence>
<name>A0ABD3SE39_9STRA</name>
<feature type="signal peptide" evidence="1">
    <location>
        <begin position="1"/>
        <end position="28"/>
    </location>
</feature>
<dbReference type="Pfam" id="PF11211">
    <property type="entry name" value="DUF2997"/>
    <property type="match status" value="1"/>
</dbReference>
<keyword evidence="1" id="KW-0732">Signal</keyword>
<accession>A0ABD3SE39</accession>
<protein>
    <recommendedName>
        <fullName evidence="4">TonB C-terminal domain-containing protein</fullName>
    </recommendedName>
</protein>
<comment type="caution">
    <text evidence="2">The sequence shown here is derived from an EMBL/GenBank/DDBJ whole genome shotgun (WGS) entry which is preliminary data.</text>
</comment>